<proteinExistence type="predicted"/>
<evidence type="ECO:0000313" key="1">
    <source>
        <dbReference type="EMBL" id="MEU0710512.1"/>
    </source>
</evidence>
<gene>
    <name evidence="1" type="ORF">ABZ508_24430</name>
</gene>
<sequence length="128" mass="14055">MGTITLHAAGPASPDTVWQRYALLDDWPRWAPHIRAVHADGRALVTGLEGSVASVAGIRAAFVVESVDHDRREWTWRVRSGPLRLRLHHGVHTHPKGSATRLTMRGPLPVLAAYAPLARLALGRLVRT</sequence>
<dbReference type="InterPro" id="IPR023393">
    <property type="entry name" value="START-like_dom_sf"/>
</dbReference>
<reference evidence="1 2" key="1">
    <citation type="submission" date="2024-06" db="EMBL/GenBank/DDBJ databases">
        <title>The Natural Products Discovery Center: Release of the First 8490 Sequenced Strains for Exploring Actinobacteria Biosynthetic Diversity.</title>
        <authorList>
            <person name="Kalkreuter E."/>
            <person name="Kautsar S.A."/>
            <person name="Yang D."/>
            <person name="Bader C.D."/>
            <person name="Teijaro C.N."/>
            <person name="Fluegel L."/>
            <person name="Davis C.M."/>
            <person name="Simpson J.R."/>
            <person name="Lauterbach L."/>
            <person name="Steele A.D."/>
            <person name="Gui C."/>
            <person name="Meng S."/>
            <person name="Li G."/>
            <person name="Viehrig K."/>
            <person name="Ye F."/>
            <person name="Su P."/>
            <person name="Kiefer A.F."/>
            <person name="Nichols A."/>
            <person name="Cepeda A.J."/>
            <person name="Yan W."/>
            <person name="Fan B."/>
            <person name="Jiang Y."/>
            <person name="Adhikari A."/>
            <person name="Zheng C.-J."/>
            <person name="Schuster L."/>
            <person name="Cowan T.M."/>
            <person name="Smanski M.J."/>
            <person name="Chevrette M.G."/>
            <person name="De Carvalho L.P.S."/>
            <person name="Shen B."/>
        </authorList>
    </citation>
    <scope>NUCLEOTIDE SEQUENCE [LARGE SCALE GENOMIC DNA]</scope>
    <source>
        <strain evidence="1 2">NPDC006337</strain>
    </source>
</reference>
<dbReference type="Proteomes" id="UP001550378">
    <property type="component" value="Unassembled WGS sequence"/>
</dbReference>
<organism evidence="1 2">
    <name type="scientific">Streptomyces lavendulocolor</name>
    <dbReference type="NCBI Taxonomy" id="67316"/>
    <lineage>
        <taxon>Bacteria</taxon>
        <taxon>Bacillati</taxon>
        <taxon>Actinomycetota</taxon>
        <taxon>Actinomycetes</taxon>
        <taxon>Kitasatosporales</taxon>
        <taxon>Streptomycetaceae</taxon>
        <taxon>Streptomyces</taxon>
    </lineage>
</organism>
<comment type="caution">
    <text evidence="1">The sequence shown here is derived from an EMBL/GenBank/DDBJ whole genome shotgun (WGS) entry which is preliminary data.</text>
</comment>
<dbReference type="Pfam" id="PF10604">
    <property type="entry name" value="Polyketide_cyc2"/>
    <property type="match status" value="1"/>
</dbReference>
<dbReference type="EMBL" id="JBEXZR010000025">
    <property type="protein sequence ID" value="MEU0710512.1"/>
    <property type="molecule type" value="Genomic_DNA"/>
</dbReference>
<accession>A0ABV2WAY1</accession>
<dbReference type="RefSeq" id="WP_359654969.1">
    <property type="nucleotide sequence ID" value="NZ_JBEXZP010000066.1"/>
</dbReference>
<dbReference type="Gene3D" id="3.30.530.20">
    <property type="match status" value="1"/>
</dbReference>
<name>A0ABV2WAY1_9ACTN</name>
<dbReference type="InterPro" id="IPR019587">
    <property type="entry name" value="Polyketide_cyclase/dehydratase"/>
</dbReference>
<protein>
    <submittedName>
        <fullName evidence="1">SRPBCC family protein</fullName>
    </submittedName>
</protein>
<keyword evidence="2" id="KW-1185">Reference proteome</keyword>
<evidence type="ECO:0000313" key="2">
    <source>
        <dbReference type="Proteomes" id="UP001550378"/>
    </source>
</evidence>
<dbReference type="SUPFAM" id="SSF55961">
    <property type="entry name" value="Bet v1-like"/>
    <property type="match status" value="1"/>
</dbReference>